<comment type="subcellular location">
    <subcellularLocation>
        <location evidence="2">Cytoplasm</location>
    </subcellularLocation>
</comment>
<comment type="similarity">
    <text evidence="3 15">Belongs to the peptidase M49 family.</text>
</comment>
<dbReference type="FunFam" id="3.30.540.30:FF:000002">
    <property type="entry name" value="Dipeptidyl peptidase 3"/>
    <property type="match status" value="1"/>
</dbReference>
<evidence type="ECO:0000256" key="7">
    <source>
        <dbReference type="ARBA" id="ARBA00022490"/>
    </source>
</evidence>
<evidence type="ECO:0000256" key="2">
    <source>
        <dbReference type="ARBA" id="ARBA00004496"/>
    </source>
</evidence>
<dbReference type="InterPro" id="IPR005317">
    <property type="entry name" value="Dipeptidyl-peptase3"/>
</dbReference>
<dbReference type="AlphaFoldDB" id="A0A9P5G2A9"/>
<evidence type="ECO:0000256" key="13">
    <source>
        <dbReference type="ARBA" id="ARBA00031288"/>
    </source>
</evidence>
<keyword evidence="8 15" id="KW-0645">Protease</keyword>
<evidence type="ECO:0000256" key="15">
    <source>
        <dbReference type="PIRNR" id="PIRNR007828"/>
    </source>
</evidence>
<dbReference type="Proteomes" id="UP000750522">
    <property type="component" value="Unassembled WGS sequence"/>
</dbReference>
<dbReference type="GO" id="GO:0004177">
    <property type="term" value="F:aminopeptidase activity"/>
    <property type="evidence" value="ECO:0007669"/>
    <property type="project" value="UniProtKB-KW"/>
</dbReference>
<keyword evidence="10 15" id="KW-0378">Hydrolase</keyword>
<protein>
    <recommendedName>
        <fullName evidence="5 15">Dipeptidyl peptidase 3</fullName>
        <ecNumber evidence="4 15">3.4.14.4</ecNumber>
    </recommendedName>
    <alternativeName>
        <fullName evidence="13 15">Dipeptidyl aminopeptidase III</fullName>
    </alternativeName>
    <alternativeName>
        <fullName evidence="14 15">Dipeptidyl peptidase III</fullName>
    </alternativeName>
</protein>
<evidence type="ECO:0000256" key="12">
    <source>
        <dbReference type="ARBA" id="ARBA00023049"/>
    </source>
</evidence>
<keyword evidence="6 15" id="KW-0031">Aminopeptidase</keyword>
<organism evidence="18 19">
    <name type="scientific">Geotrichum candidum</name>
    <name type="common">Oospora lactis</name>
    <name type="synonym">Dipodascus geotrichum</name>
    <dbReference type="NCBI Taxonomy" id="1173061"/>
    <lineage>
        <taxon>Eukaryota</taxon>
        <taxon>Fungi</taxon>
        <taxon>Dikarya</taxon>
        <taxon>Ascomycota</taxon>
        <taxon>Saccharomycotina</taxon>
        <taxon>Dipodascomycetes</taxon>
        <taxon>Dipodascales</taxon>
        <taxon>Dipodascaceae</taxon>
        <taxon>Geotrichum</taxon>
    </lineage>
</organism>
<feature type="binding site" evidence="17">
    <location>
        <position position="505"/>
    </location>
    <ligand>
        <name>Zn(2+)</name>
        <dbReference type="ChEBI" id="CHEBI:29105"/>
        <note>catalytic</note>
    </ligand>
</feature>
<dbReference type="GO" id="GO:0006508">
    <property type="term" value="P:proteolysis"/>
    <property type="evidence" value="ECO:0007669"/>
    <property type="project" value="UniProtKB-KW"/>
</dbReference>
<feature type="active site" evidence="16">
    <location>
        <position position="501"/>
    </location>
</feature>
<evidence type="ECO:0000256" key="8">
    <source>
        <dbReference type="ARBA" id="ARBA00022670"/>
    </source>
</evidence>
<comment type="caution">
    <text evidence="18">The sequence shown here is derived from an EMBL/GenBank/DDBJ whole genome shotgun (WGS) entry which is preliminary data.</text>
</comment>
<dbReference type="FunFam" id="3.30.540.30:FF:000001">
    <property type="entry name" value="Dipeptidyl peptidase 3"/>
    <property type="match status" value="1"/>
</dbReference>
<evidence type="ECO:0000256" key="4">
    <source>
        <dbReference type="ARBA" id="ARBA00012063"/>
    </source>
</evidence>
<reference evidence="18" key="1">
    <citation type="journal article" date="2020" name="Front. Microbiol.">
        <title>Phenotypic and Genetic Characterization of the Cheese Ripening Yeast Geotrichum candidum.</title>
        <authorList>
            <person name="Perkins V."/>
            <person name="Vignola S."/>
            <person name="Lessard M.H."/>
            <person name="Plante P.L."/>
            <person name="Corbeil J."/>
            <person name="Dugat-Bony E."/>
            <person name="Frenette M."/>
            <person name="Labrie S."/>
        </authorList>
    </citation>
    <scope>NUCLEOTIDE SEQUENCE</scope>
    <source>
        <strain evidence="18">LMA-70</strain>
    </source>
</reference>
<accession>A0A9P5G2A9</accession>
<dbReference type="EMBL" id="QQZK01000190">
    <property type="protein sequence ID" value="KAF5094364.1"/>
    <property type="molecule type" value="Genomic_DNA"/>
</dbReference>
<evidence type="ECO:0000313" key="18">
    <source>
        <dbReference type="EMBL" id="KAF5094364.1"/>
    </source>
</evidence>
<keyword evidence="9 15" id="KW-0479">Metal-binding</keyword>
<evidence type="ECO:0000256" key="10">
    <source>
        <dbReference type="ARBA" id="ARBA00022801"/>
    </source>
</evidence>
<dbReference type="GO" id="GO:0008239">
    <property type="term" value="F:dipeptidyl-peptidase activity"/>
    <property type="evidence" value="ECO:0007669"/>
    <property type="project" value="UniProtKB-UniRule"/>
</dbReference>
<comment type="cofactor">
    <cofactor evidence="15 17">
        <name>Zn(2+)</name>
        <dbReference type="ChEBI" id="CHEBI:29105"/>
    </cofactor>
    <text evidence="15 17">Binds 1 zinc ion per subunit.</text>
</comment>
<evidence type="ECO:0000256" key="6">
    <source>
        <dbReference type="ARBA" id="ARBA00022438"/>
    </source>
</evidence>
<comment type="catalytic activity">
    <reaction evidence="1 15">
        <text>Release of an N-terminal dipeptide from a peptide comprising four or more residues, with broad specificity. Also acts on dipeptidyl 2-naphthylamides.</text>
        <dbReference type="EC" id="3.4.14.4"/>
    </reaction>
</comment>
<keyword evidence="7 15" id="KW-0963">Cytoplasm</keyword>
<evidence type="ECO:0000256" key="14">
    <source>
        <dbReference type="ARBA" id="ARBA00032119"/>
    </source>
</evidence>
<evidence type="ECO:0000256" key="16">
    <source>
        <dbReference type="PIRSR" id="PIRSR007828-1"/>
    </source>
</evidence>
<dbReference type="PANTHER" id="PTHR23422:SF11">
    <property type="entry name" value="DIPEPTIDYL PEPTIDASE 3"/>
    <property type="match status" value="1"/>
</dbReference>
<evidence type="ECO:0000256" key="1">
    <source>
        <dbReference type="ARBA" id="ARBA00001336"/>
    </source>
</evidence>
<name>A0A9P5G2A9_GEOCN</name>
<sequence>MLRALNTNSRLRALRLPRVALATGSPSRFTSVFFSSSSASASNAASPVSEMYLADAKAPICSLKVQSHFEALPTVKARKYAHHMARAAHAGTRVVLRQVSAESEAIYDLIMKIHAHVQASPSSSPSKLDYVAVFANDSISKEQVQQYLDYASQFLSNLGNYKSFGDTKFVPRVSQEAFRALAAAANAAEAFDAVRDPLYSTIPEKANLLGHLDQGHVTTYYSTAPGVATITQREIAAVQAVVTIEHGILPENSTVHKVAPGEFEFQIASAEPASGATTTAAPTFYELPNGLGRVTLKHGAHAREMGLVVRELEAAAAYVANDTQARMLAAYIDAFRTGSMEAHKQSQREWVHDAQPLVETNVGFIETYRDPAGVRGEWEGLVAMVNAERTAKFSKLVRDAEDYIARLPWPREFEKDTFTAPDFTSLEVLAFAGSGIPAGINIPNYDDIRQDVGFKNVSLGNVLSAKQNDSDEAITFLHEADQALYKKYHADAFEMQVGVHELLGHGTGRLFTAPAPAGLVHPGSGEPVTTHYAPGETWGSVFGAIAASYEECRAELVAMYLATEPAILETFGHSTPEAQSDVAYAAYLQMARAGLLALEYWDPATAKWGQAHMQARFSILKCFLDAGLARIVYTDKTGFSDLVIELDRTQLPIAPGAGHPAVARYLQDIHSYKCAGDVARGRALYSHMSDVEAADLARFRPVVLAKKQPRKQLIQPNTFASGATAADIEFRDYPETNQGMIQSFFDRTV</sequence>
<keyword evidence="11 15" id="KW-0862">Zinc</keyword>
<dbReference type="EC" id="3.4.14.4" evidence="4 15"/>
<dbReference type="Gene3D" id="3.30.540.30">
    <property type="match status" value="3"/>
</dbReference>
<feature type="binding site" evidence="17">
    <location>
        <position position="551"/>
    </location>
    <ligand>
        <name>Zn(2+)</name>
        <dbReference type="ChEBI" id="CHEBI:29105"/>
        <note>catalytic</note>
    </ligand>
</feature>
<keyword evidence="12 15" id="KW-0482">Metalloprotease</keyword>
<dbReference type="InterPro" id="IPR039461">
    <property type="entry name" value="Peptidase_M49"/>
</dbReference>
<dbReference type="PANTHER" id="PTHR23422">
    <property type="entry name" value="DIPEPTIDYL PEPTIDASE III-RELATED"/>
    <property type="match status" value="1"/>
</dbReference>
<dbReference type="Pfam" id="PF03571">
    <property type="entry name" value="Peptidase_M49"/>
    <property type="match status" value="1"/>
</dbReference>
<reference evidence="18" key="2">
    <citation type="submission" date="2020-01" db="EMBL/GenBank/DDBJ databases">
        <authorList>
            <person name="Perkins V."/>
            <person name="Lessard M.-H."/>
            <person name="Dugat-Bony E."/>
            <person name="Frenette M."/>
            <person name="Labrie S."/>
        </authorList>
    </citation>
    <scope>NUCLEOTIDE SEQUENCE</scope>
    <source>
        <strain evidence="18">LMA-70</strain>
    </source>
</reference>
<dbReference type="GO" id="GO:0008235">
    <property type="term" value="F:metalloexopeptidase activity"/>
    <property type="evidence" value="ECO:0007669"/>
    <property type="project" value="InterPro"/>
</dbReference>
<proteinExistence type="inferred from homology"/>
<feature type="binding site" evidence="17">
    <location>
        <position position="500"/>
    </location>
    <ligand>
        <name>Zn(2+)</name>
        <dbReference type="ChEBI" id="CHEBI:29105"/>
        <note>catalytic</note>
    </ligand>
</feature>
<gene>
    <name evidence="18" type="ORF">DV451_005030</name>
</gene>
<evidence type="ECO:0000256" key="17">
    <source>
        <dbReference type="PIRSR" id="PIRSR007828-2"/>
    </source>
</evidence>
<evidence type="ECO:0000256" key="5">
    <source>
        <dbReference type="ARBA" id="ARBA00014713"/>
    </source>
</evidence>
<dbReference type="GO" id="GO:0046872">
    <property type="term" value="F:metal ion binding"/>
    <property type="evidence" value="ECO:0007669"/>
    <property type="project" value="UniProtKB-KW"/>
</dbReference>
<dbReference type="GO" id="GO:0005737">
    <property type="term" value="C:cytoplasm"/>
    <property type="evidence" value="ECO:0007669"/>
    <property type="project" value="UniProtKB-SubCell"/>
</dbReference>
<dbReference type="PIRSF" id="PIRSF007828">
    <property type="entry name" value="Dipeptidyl-peptidase_III"/>
    <property type="match status" value="1"/>
</dbReference>
<evidence type="ECO:0000256" key="3">
    <source>
        <dbReference type="ARBA" id="ARBA00010200"/>
    </source>
</evidence>
<evidence type="ECO:0000313" key="19">
    <source>
        <dbReference type="Proteomes" id="UP000750522"/>
    </source>
</evidence>
<evidence type="ECO:0000256" key="9">
    <source>
        <dbReference type="ARBA" id="ARBA00022723"/>
    </source>
</evidence>
<evidence type="ECO:0000256" key="11">
    <source>
        <dbReference type="ARBA" id="ARBA00022833"/>
    </source>
</evidence>